<reference evidence="3" key="1">
    <citation type="submission" date="2017-04" db="EMBL/GenBank/DDBJ databases">
        <authorList>
            <person name="Varghese N."/>
            <person name="Submissions S."/>
        </authorList>
    </citation>
    <scope>NUCLEOTIDE SEQUENCE [LARGE SCALE GENOMIC DNA]</scope>
    <source>
        <strain evidence="3">DSM 16512</strain>
    </source>
</reference>
<keyword evidence="1" id="KW-0812">Transmembrane</keyword>
<sequence length="120" mass="14069">MAFFYFILFLLLIFAIIGAVIYFFTELTSRIKYFILAGLLVGWAAIFAYSYFQNKKRIERDKIYYEYLHDKYITCIDPFGKKVIVNKQNFNFVSGTLVFMGKEGSRYEGLVISIDKCKGE</sequence>
<dbReference type="RefSeq" id="WP_084276332.1">
    <property type="nucleotide sequence ID" value="NZ_AP026671.1"/>
</dbReference>
<evidence type="ECO:0000256" key="1">
    <source>
        <dbReference type="SAM" id="Phobius"/>
    </source>
</evidence>
<keyword evidence="1" id="KW-1133">Transmembrane helix</keyword>
<feature type="transmembrane region" description="Helical" evidence="1">
    <location>
        <begin position="5"/>
        <end position="25"/>
    </location>
</feature>
<evidence type="ECO:0000313" key="2">
    <source>
        <dbReference type="EMBL" id="SMC09979.1"/>
    </source>
</evidence>
<dbReference type="AlphaFoldDB" id="A0A1W1WUW9"/>
<gene>
    <name evidence="2" type="ORF">SAMN05660197_1805</name>
</gene>
<evidence type="ECO:0000313" key="3">
    <source>
        <dbReference type="Proteomes" id="UP000192602"/>
    </source>
</evidence>
<keyword evidence="3" id="KW-1185">Reference proteome</keyword>
<dbReference type="OrthoDB" id="5325519at2"/>
<dbReference type="EMBL" id="FWWZ01000001">
    <property type="protein sequence ID" value="SMC09979.1"/>
    <property type="molecule type" value="Genomic_DNA"/>
</dbReference>
<keyword evidence="1" id="KW-0472">Membrane</keyword>
<organism evidence="2 3">
    <name type="scientific">Nitratiruptor tergarcus DSM 16512</name>
    <dbReference type="NCBI Taxonomy" id="1069081"/>
    <lineage>
        <taxon>Bacteria</taxon>
        <taxon>Pseudomonadati</taxon>
        <taxon>Campylobacterota</taxon>
        <taxon>Epsilonproteobacteria</taxon>
        <taxon>Nautiliales</taxon>
        <taxon>Nitratiruptoraceae</taxon>
        <taxon>Nitratiruptor</taxon>
    </lineage>
</organism>
<accession>A0A1W1WUW9</accession>
<proteinExistence type="predicted"/>
<dbReference type="STRING" id="1069081.SAMN05660197_1805"/>
<dbReference type="Proteomes" id="UP000192602">
    <property type="component" value="Unassembled WGS sequence"/>
</dbReference>
<protein>
    <submittedName>
        <fullName evidence="2">Uncharacterized protein</fullName>
    </submittedName>
</protein>
<name>A0A1W1WUW9_9BACT</name>
<feature type="transmembrane region" description="Helical" evidence="1">
    <location>
        <begin position="31"/>
        <end position="52"/>
    </location>
</feature>